<dbReference type="Gene3D" id="1.20.120.450">
    <property type="entry name" value="dinb family like domain"/>
    <property type="match status" value="1"/>
</dbReference>
<dbReference type="OrthoDB" id="338237at2"/>
<proteinExistence type="predicted"/>
<dbReference type="Proteomes" id="UP000254537">
    <property type="component" value="Chromosome"/>
</dbReference>
<dbReference type="InterPro" id="IPR018531">
    <property type="entry name" value="DUF1993"/>
</dbReference>
<dbReference type="AlphaFoldDB" id="A0A345Y8C4"/>
<accession>A0A345Y8C4</accession>
<dbReference type="RefSeq" id="WP_115434106.1">
    <property type="nucleotide sequence ID" value="NZ_CP031337.1"/>
</dbReference>
<dbReference type="EMBL" id="CP031337">
    <property type="protein sequence ID" value="AXK40176.1"/>
    <property type="molecule type" value="Genomic_DNA"/>
</dbReference>
<sequence>MSVSMYQASIPGLIRSLDSLAAILAKAEQFAADRNIEPGALLNARLAPDMYPLLRQVQIASDTAKGCAARLAGVEVPAYPDTEASFAELKERIGKTATFLQGVTPEQLDGSATRTVVLKMRSGELSFSGQDYLFQFVLPNFYFHVTTAYDILRHNGLAIGKRDYLGQP</sequence>
<dbReference type="PANTHER" id="PTHR36922:SF1">
    <property type="entry name" value="DUF1993 DOMAIN-CONTAINING PROTEIN"/>
    <property type="match status" value="1"/>
</dbReference>
<evidence type="ECO:0000313" key="2">
    <source>
        <dbReference type="Proteomes" id="UP000254537"/>
    </source>
</evidence>
<gene>
    <name evidence="1" type="ORF">DWG20_12390</name>
</gene>
<organism evidence="1 2">
    <name type="scientific">Crenobacter cavernae</name>
    <dbReference type="NCBI Taxonomy" id="2290923"/>
    <lineage>
        <taxon>Bacteria</taxon>
        <taxon>Pseudomonadati</taxon>
        <taxon>Pseudomonadota</taxon>
        <taxon>Betaproteobacteria</taxon>
        <taxon>Neisseriales</taxon>
        <taxon>Neisseriaceae</taxon>
        <taxon>Crenobacter</taxon>
    </lineage>
</organism>
<name>A0A345Y8C4_9NEIS</name>
<protein>
    <submittedName>
        <fullName evidence="1">DUF1993 domain-containing protein</fullName>
    </submittedName>
</protein>
<dbReference type="Pfam" id="PF09351">
    <property type="entry name" value="DUF1993"/>
    <property type="match status" value="1"/>
</dbReference>
<evidence type="ECO:0000313" key="1">
    <source>
        <dbReference type="EMBL" id="AXK40176.1"/>
    </source>
</evidence>
<dbReference type="PANTHER" id="PTHR36922">
    <property type="entry name" value="BLL2446 PROTEIN"/>
    <property type="match status" value="1"/>
</dbReference>
<dbReference type="InterPro" id="IPR034660">
    <property type="entry name" value="DinB/YfiT-like"/>
</dbReference>
<reference evidence="1 2" key="1">
    <citation type="submission" date="2018-07" db="EMBL/GenBank/DDBJ databases">
        <title>Crenobacter cavernae sp. nov., isolated from a karst cave.</title>
        <authorList>
            <person name="Zhu H."/>
        </authorList>
    </citation>
    <scope>NUCLEOTIDE SEQUENCE [LARGE SCALE GENOMIC DNA]</scope>
    <source>
        <strain evidence="1 2">K1W11S-77</strain>
    </source>
</reference>
<dbReference type="KEGG" id="ccah:DWG20_12390"/>
<dbReference type="SUPFAM" id="SSF109854">
    <property type="entry name" value="DinB/YfiT-like putative metalloenzymes"/>
    <property type="match status" value="1"/>
</dbReference>